<accession>A0ACC0Y9Q5</accession>
<reference evidence="2" key="1">
    <citation type="journal article" date="2023" name="G3 (Bethesda)">
        <title>Genome assembly and association tests identify interacting loci associated with vigor, precocity, and sex in interspecific pistachio rootstocks.</title>
        <authorList>
            <person name="Palmer W."/>
            <person name="Jacygrad E."/>
            <person name="Sagayaradj S."/>
            <person name="Cavanaugh K."/>
            <person name="Han R."/>
            <person name="Bertier L."/>
            <person name="Beede B."/>
            <person name="Kafkas S."/>
            <person name="Golino D."/>
            <person name="Preece J."/>
            <person name="Michelmore R."/>
        </authorList>
    </citation>
    <scope>NUCLEOTIDE SEQUENCE [LARGE SCALE GENOMIC DNA]</scope>
</reference>
<evidence type="ECO:0000313" key="1">
    <source>
        <dbReference type="EMBL" id="KAJ0032056.1"/>
    </source>
</evidence>
<gene>
    <name evidence="1" type="ORF">Pint_12711</name>
</gene>
<sequence>MLRVTCHQSPPYLFHLIVVYLSPTPSFTTANNEDRNPNMKEKKKKAKAVIVGGSIEGLSCAHALLSAGLDVVVLERSRGPPTDSPTGAGLGLHPLDLRIIHSRLPQHPPPSPEP</sequence>
<organism evidence="1 2">
    <name type="scientific">Pistacia integerrima</name>
    <dbReference type="NCBI Taxonomy" id="434235"/>
    <lineage>
        <taxon>Eukaryota</taxon>
        <taxon>Viridiplantae</taxon>
        <taxon>Streptophyta</taxon>
        <taxon>Embryophyta</taxon>
        <taxon>Tracheophyta</taxon>
        <taxon>Spermatophyta</taxon>
        <taxon>Magnoliopsida</taxon>
        <taxon>eudicotyledons</taxon>
        <taxon>Gunneridae</taxon>
        <taxon>Pentapetalae</taxon>
        <taxon>rosids</taxon>
        <taxon>malvids</taxon>
        <taxon>Sapindales</taxon>
        <taxon>Anacardiaceae</taxon>
        <taxon>Pistacia</taxon>
    </lineage>
</organism>
<evidence type="ECO:0000313" key="2">
    <source>
        <dbReference type="Proteomes" id="UP001163603"/>
    </source>
</evidence>
<dbReference type="Proteomes" id="UP001163603">
    <property type="component" value="Chromosome 8"/>
</dbReference>
<comment type="caution">
    <text evidence="1">The sequence shown here is derived from an EMBL/GenBank/DDBJ whole genome shotgun (WGS) entry which is preliminary data.</text>
</comment>
<proteinExistence type="predicted"/>
<keyword evidence="2" id="KW-1185">Reference proteome</keyword>
<dbReference type="EMBL" id="CM047743">
    <property type="protein sequence ID" value="KAJ0032056.1"/>
    <property type="molecule type" value="Genomic_DNA"/>
</dbReference>
<name>A0ACC0Y9Q5_9ROSI</name>
<protein>
    <submittedName>
        <fullName evidence="1">Uncharacterized protein</fullName>
    </submittedName>
</protein>